<gene>
    <name evidence="1" type="ORF">H0H81_011946</name>
</gene>
<dbReference type="EMBL" id="JABCKI010006141">
    <property type="protein sequence ID" value="KAG5635248.1"/>
    <property type="molecule type" value="Genomic_DNA"/>
</dbReference>
<evidence type="ECO:0000313" key="2">
    <source>
        <dbReference type="Proteomes" id="UP000717328"/>
    </source>
</evidence>
<dbReference type="Proteomes" id="UP000717328">
    <property type="component" value="Unassembled WGS sequence"/>
</dbReference>
<keyword evidence="2" id="KW-1185">Reference proteome</keyword>
<reference evidence="1" key="1">
    <citation type="submission" date="2021-02" db="EMBL/GenBank/DDBJ databases">
        <authorList>
            <person name="Nieuwenhuis M."/>
            <person name="Van De Peppel L.J.J."/>
        </authorList>
    </citation>
    <scope>NUCLEOTIDE SEQUENCE</scope>
    <source>
        <strain evidence="1">D49</strain>
    </source>
</reference>
<organism evidence="1 2">
    <name type="scientific">Sphagnurus paluster</name>
    <dbReference type="NCBI Taxonomy" id="117069"/>
    <lineage>
        <taxon>Eukaryota</taxon>
        <taxon>Fungi</taxon>
        <taxon>Dikarya</taxon>
        <taxon>Basidiomycota</taxon>
        <taxon>Agaricomycotina</taxon>
        <taxon>Agaricomycetes</taxon>
        <taxon>Agaricomycetidae</taxon>
        <taxon>Agaricales</taxon>
        <taxon>Tricholomatineae</taxon>
        <taxon>Lyophyllaceae</taxon>
        <taxon>Sphagnurus</taxon>
    </lineage>
</organism>
<proteinExistence type="predicted"/>
<protein>
    <submittedName>
        <fullName evidence="1">Uncharacterized protein</fullName>
    </submittedName>
</protein>
<accession>A0A9P7K3D2</accession>
<comment type="caution">
    <text evidence="1">The sequence shown here is derived from an EMBL/GenBank/DDBJ whole genome shotgun (WGS) entry which is preliminary data.</text>
</comment>
<name>A0A9P7K3D2_9AGAR</name>
<evidence type="ECO:0000313" key="1">
    <source>
        <dbReference type="EMBL" id="KAG5635248.1"/>
    </source>
</evidence>
<dbReference type="AlphaFoldDB" id="A0A9P7K3D2"/>
<reference evidence="1" key="2">
    <citation type="submission" date="2021-10" db="EMBL/GenBank/DDBJ databases">
        <title>Phylogenomics reveals ancestral predisposition of the termite-cultivated fungus Termitomyces towards a domesticated lifestyle.</title>
        <authorList>
            <person name="Auxier B."/>
            <person name="Grum-Grzhimaylo A."/>
            <person name="Cardenas M.E."/>
            <person name="Lodge J.D."/>
            <person name="Laessoe T."/>
            <person name="Pedersen O."/>
            <person name="Smith M.E."/>
            <person name="Kuyper T.W."/>
            <person name="Franco-Molano E.A."/>
            <person name="Baroni T.J."/>
            <person name="Aanen D.K."/>
        </authorList>
    </citation>
    <scope>NUCLEOTIDE SEQUENCE</scope>
    <source>
        <strain evidence="1">D49</strain>
    </source>
</reference>
<sequence length="228" mass="25641">MTNATTILSQCSNLLKLEILIELPAVENQVYPIQTIYLPVLEDFTLHDSSFNPLFEDTNINLFLDRLRLPALTRLSLDTGGCTDIQLCDSLASLIMRSNCALKELYLMDGQRQPDNLALEDLLRLCSGVHKLNMPYMAFMETVLVCIARGEILPMLEDWSFNCDMASLPILEDIIKARRPQNTPSGMAVLSGLNMIGGDIQQLSAEELDNYRACKMQLRTYGPRFCIS</sequence>